<reference evidence="5" key="1">
    <citation type="submission" date="2020-11" db="EMBL/GenBank/DDBJ databases">
        <title>Sequencing the genomes of 1000 actinobacteria strains.</title>
        <authorList>
            <person name="Klenk H.-P."/>
        </authorList>
    </citation>
    <scope>NUCLEOTIDE SEQUENCE</scope>
    <source>
        <strain evidence="5">DSM 26152</strain>
    </source>
</reference>
<protein>
    <submittedName>
        <fullName evidence="5">CHY-type Zn-finger protein</fullName>
    </submittedName>
</protein>
<dbReference type="PANTHER" id="PTHR28082">
    <property type="entry name" value="ZINC FINGER PROTEIN"/>
    <property type="match status" value="1"/>
</dbReference>
<dbReference type="InterPro" id="IPR008913">
    <property type="entry name" value="Znf_CHY"/>
</dbReference>
<evidence type="ECO:0000259" key="4">
    <source>
        <dbReference type="PROSITE" id="PS51266"/>
    </source>
</evidence>
<keyword evidence="6" id="KW-1185">Reference proteome</keyword>
<dbReference type="PANTHER" id="PTHR28082:SF1">
    <property type="entry name" value="HELPER OF TIM PROTEIN 13"/>
    <property type="match status" value="1"/>
</dbReference>
<accession>A0A931GFS4</accession>
<feature type="domain" description="CHY-type" evidence="4">
    <location>
        <begin position="10"/>
        <end position="91"/>
    </location>
</feature>
<dbReference type="SUPFAM" id="SSF161219">
    <property type="entry name" value="CHY zinc finger-like"/>
    <property type="match status" value="1"/>
</dbReference>
<evidence type="ECO:0000313" key="6">
    <source>
        <dbReference type="Proteomes" id="UP000625033"/>
    </source>
</evidence>
<dbReference type="GO" id="GO:0045041">
    <property type="term" value="P:protein import into mitochondrial intermembrane space"/>
    <property type="evidence" value="ECO:0007669"/>
    <property type="project" value="TreeGrafter"/>
</dbReference>
<gene>
    <name evidence="5" type="ORF">IW252_001759</name>
</gene>
<dbReference type="PIRSF" id="PIRSF017292">
    <property type="entry name" value="UCP017292_Znf_CHY"/>
    <property type="match status" value="1"/>
</dbReference>
<keyword evidence="1" id="KW-0479">Metal-binding</keyword>
<evidence type="ECO:0000256" key="2">
    <source>
        <dbReference type="ARBA" id="ARBA00022771"/>
    </source>
</evidence>
<sequence length="106" mass="11964">MSGVQVRGAVVDEQTRCVHYASARDVVAIRFYCCREYYPCHRCHAEAAEHPAQTWPRELWDRPAVLCGVCRSELAVAEYLDADSKCPRCSAAFNPGCSLHQHLYFG</sequence>
<dbReference type="InterPro" id="IPR016694">
    <property type="entry name" value="UCP017292"/>
</dbReference>
<dbReference type="InterPro" id="IPR037274">
    <property type="entry name" value="Znf_CHY_sf"/>
</dbReference>
<dbReference type="GO" id="GO:0008270">
    <property type="term" value="F:zinc ion binding"/>
    <property type="evidence" value="ECO:0007669"/>
    <property type="project" value="UniProtKB-KW"/>
</dbReference>
<dbReference type="InterPro" id="IPR052604">
    <property type="entry name" value="Mito_Tim_assembly_helper"/>
</dbReference>
<evidence type="ECO:0000256" key="1">
    <source>
        <dbReference type="ARBA" id="ARBA00022723"/>
    </source>
</evidence>
<name>A0A931GFS4_9MICC</name>
<dbReference type="RefSeq" id="WP_196836228.1">
    <property type="nucleotide sequence ID" value="NZ_JADOTZ010000001.1"/>
</dbReference>
<comment type="caution">
    <text evidence="5">The sequence shown here is derived from an EMBL/GenBank/DDBJ whole genome shotgun (WGS) entry which is preliminary data.</text>
</comment>
<dbReference type="PROSITE" id="PS51266">
    <property type="entry name" value="ZF_CHY"/>
    <property type="match status" value="1"/>
</dbReference>
<dbReference type="EMBL" id="JADOTZ010000001">
    <property type="protein sequence ID" value="MBG6084992.1"/>
    <property type="molecule type" value="Genomic_DNA"/>
</dbReference>
<organism evidence="5 6">
    <name type="scientific">Zhihengliuella flava</name>
    <dbReference type="NCBI Taxonomy" id="1285193"/>
    <lineage>
        <taxon>Bacteria</taxon>
        <taxon>Bacillati</taxon>
        <taxon>Actinomycetota</taxon>
        <taxon>Actinomycetes</taxon>
        <taxon>Micrococcales</taxon>
        <taxon>Micrococcaceae</taxon>
        <taxon>Zhihengliuella</taxon>
    </lineage>
</organism>
<dbReference type="AlphaFoldDB" id="A0A931GFS4"/>
<dbReference type="Pfam" id="PF05495">
    <property type="entry name" value="zf-CHY"/>
    <property type="match status" value="1"/>
</dbReference>
<dbReference type="Proteomes" id="UP000625033">
    <property type="component" value="Unassembled WGS sequence"/>
</dbReference>
<evidence type="ECO:0000256" key="3">
    <source>
        <dbReference type="ARBA" id="ARBA00022833"/>
    </source>
</evidence>
<proteinExistence type="predicted"/>
<keyword evidence="2" id="KW-0863">Zinc-finger</keyword>
<evidence type="ECO:0000313" key="5">
    <source>
        <dbReference type="EMBL" id="MBG6084992.1"/>
    </source>
</evidence>
<keyword evidence="3" id="KW-0862">Zinc</keyword>